<dbReference type="PROSITE" id="PS00028">
    <property type="entry name" value="ZINC_FINGER_C2H2_1"/>
    <property type="match status" value="2"/>
</dbReference>
<proteinExistence type="predicted"/>
<dbReference type="AlphaFoldDB" id="A0AAN6F5T7"/>
<dbReference type="EMBL" id="JASUXU010000176">
    <property type="protein sequence ID" value="KAK0302652.1"/>
    <property type="molecule type" value="Genomic_DNA"/>
</dbReference>
<feature type="domain" description="C2H2-type" evidence="2">
    <location>
        <begin position="257"/>
        <end position="277"/>
    </location>
</feature>
<dbReference type="SMART" id="SM00355">
    <property type="entry name" value="ZnF_C2H2"/>
    <property type="match status" value="4"/>
</dbReference>
<evidence type="ECO:0000256" key="1">
    <source>
        <dbReference type="SAM" id="MobiDB-lite"/>
    </source>
</evidence>
<feature type="compositionally biased region" description="Low complexity" evidence="1">
    <location>
        <begin position="387"/>
        <end position="396"/>
    </location>
</feature>
<sequence>MRTRRDVDAPKPEGSSLTDVRYWRAYAAKYAADLQHMESRLASKSSTTYADRRQQHDDSADIFDGTEETAPFSSVIARPPPSRHLQVYLRYDTAREHMIQLLYNRHDEREMRLSSAVAAGLASSIPQPAEWFYPSATPSEGLACRHCQKCFSEPPNCEAKLHLLQCAKSHTTEEFVRSTYQNTATTCQWVGCSTRLDPFETVRSILHIQGHLRWQQKSCRWEGCSVKSKFSPELKLHLAEEHGLPVHRTLLKRAQYCFECLEYFLEEDTWTEHCLMHLGDTGLYCGQILRRGIVIIAHRCLFCLGDDGIGAAKRGAQFPRRGQILQHLTAHLKERSTWPQTCAHPRCEETITDARDFWRHINETHGISSPRNREAYVIASTAIAKTSSSSRVTPEESSADAARPGPFEKPDLCDGEISTRTSCPPSRAPVEFMNPGLLETRSSCDDVSSTRTSCLPTRALAESLNPGISKRSMSRNDEIDTYASCPAPAANTDDEQRIVYDCPPNEAHNESWETASTKASCTSYIDPLLTQELEPSFAPLQQEAGINNGVVCSTQACQPRVTSGPISRTNV</sequence>
<comment type="caution">
    <text evidence="3">The sequence shown here is derived from an EMBL/GenBank/DDBJ whole genome shotgun (WGS) entry which is preliminary data.</text>
</comment>
<name>A0AAN6F5T7_9PEZI</name>
<dbReference type="Proteomes" id="UP001168146">
    <property type="component" value="Unassembled WGS sequence"/>
</dbReference>
<reference evidence="3" key="1">
    <citation type="submission" date="2021-12" db="EMBL/GenBank/DDBJ databases">
        <title>Black yeast isolated from Biological Soil Crust.</title>
        <authorList>
            <person name="Kurbessoian T."/>
        </authorList>
    </citation>
    <scope>NUCLEOTIDE SEQUENCE</scope>
    <source>
        <strain evidence="3">CCFEE 5208</strain>
    </source>
</reference>
<feature type="region of interest" description="Disordered" evidence="1">
    <location>
        <begin position="387"/>
        <end position="432"/>
    </location>
</feature>
<gene>
    <name evidence="3" type="ORF">LTR82_017794</name>
</gene>
<feature type="domain" description="C2H2-type" evidence="2">
    <location>
        <begin position="342"/>
        <end position="365"/>
    </location>
</feature>
<dbReference type="InterPro" id="IPR013087">
    <property type="entry name" value="Znf_C2H2_type"/>
</dbReference>
<evidence type="ECO:0000313" key="4">
    <source>
        <dbReference type="Proteomes" id="UP001168146"/>
    </source>
</evidence>
<evidence type="ECO:0000313" key="3">
    <source>
        <dbReference type="EMBL" id="KAK0302652.1"/>
    </source>
</evidence>
<evidence type="ECO:0000259" key="2">
    <source>
        <dbReference type="PROSITE" id="PS00028"/>
    </source>
</evidence>
<accession>A0AAN6F5T7</accession>
<protein>
    <recommendedName>
        <fullName evidence="2">C2H2-type domain-containing protein</fullName>
    </recommendedName>
</protein>
<organism evidence="3 4">
    <name type="scientific">Friedmanniomyces endolithicus</name>
    <dbReference type="NCBI Taxonomy" id="329885"/>
    <lineage>
        <taxon>Eukaryota</taxon>
        <taxon>Fungi</taxon>
        <taxon>Dikarya</taxon>
        <taxon>Ascomycota</taxon>
        <taxon>Pezizomycotina</taxon>
        <taxon>Dothideomycetes</taxon>
        <taxon>Dothideomycetidae</taxon>
        <taxon>Mycosphaerellales</taxon>
        <taxon>Teratosphaeriaceae</taxon>
        <taxon>Friedmanniomyces</taxon>
    </lineage>
</organism>